<dbReference type="InterPro" id="IPR008978">
    <property type="entry name" value="HSP20-like_chaperone"/>
</dbReference>
<dbReference type="AlphaFoldDB" id="A0A3B1DBQ7"/>
<dbReference type="InterPro" id="IPR031107">
    <property type="entry name" value="Small_HSP"/>
</dbReference>
<dbReference type="CDD" id="cd06464">
    <property type="entry name" value="ACD_sHsps-like"/>
    <property type="match status" value="1"/>
</dbReference>
<dbReference type="EMBL" id="UOGI01000043">
    <property type="protein sequence ID" value="VAX29225.1"/>
    <property type="molecule type" value="Genomic_DNA"/>
</dbReference>
<dbReference type="Gene3D" id="2.60.40.790">
    <property type="match status" value="1"/>
</dbReference>
<dbReference type="Pfam" id="PF00011">
    <property type="entry name" value="HSP20"/>
    <property type="match status" value="1"/>
</dbReference>
<dbReference type="PANTHER" id="PTHR11527">
    <property type="entry name" value="HEAT-SHOCK PROTEIN 20 FAMILY MEMBER"/>
    <property type="match status" value="1"/>
</dbReference>
<protein>
    <recommendedName>
        <fullName evidence="1">SHSP domain-containing protein</fullName>
    </recommendedName>
</protein>
<evidence type="ECO:0000259" key="1">
    <source>
        <dbReference type="PROSITE" id="PS01031"/>
    </source>
</evidence>
<evidence type="ECO:0000313" key="2">
    <source>
        <dbReference type="EMBL" id="VAX29225.1"/>
    </source>
</evidence>
<dbReference type="InterPro" id="IPR002068">
    <property type="entry name" value="A-crystallin/Hsp20_dom"/>
</dbReference>
<proteinExistence type="predicted"/>
<sequence length="149" mass="16840">MKGKRETIKDLISIQERVNKLFEDVLVDMEATGEGRSVSWSPCVDIYETEDDFVVNAELPGVKEKNLDIKVEGNALVIKGYRPHLHDLSSEETDGKYHMVECTYGAFKRSFLLPESVDSGKITAMLKDGILRVILPKKSRDIAKNIRID</sequence>
<accession>A0A3B1DBQ7</accession>
<reference evidence="2" key="1">
    <citation type="submission" date="2018-06" db="EMBL/GenBank/DDBJ databases">
        <authorList>
            <person name="Zhirakovskaya E."/>
        </authorList>
    </citation>
    <scope>NUCLEOTIDE SEQUENCE</scope>
</reference>
<dbReference type="PROSITE" id="PS01031">
    <property type="entry name" value="SHSP"/>
    <property type="match status" value="1"/>
</dbReference>
<dbReference type="SUPFAM" id="SSF49764">
    <property type="entry name" value="HSP20-like chaperones"/>
    <property type="match status" value="1"/>
</dbReference>
<feature type="domain" description="SHSP" evidence="1">
    <location>
        <begin position="35"/>
        <end position="149"/>
    </location>
</feature>
<organism evidence="2">
    <name type="scientific">hydrothermal vent metagenome</name>
    <dbReference type="NCBI Taxonomy" id="652676"/>
    <lineage>
        <taxon>unclassified sequences</taxon>
        <taxon>metagenomes</taxon>
        <taxon>ecological metagenomes</taxon>
    </lineage>
</organism>
<name>A0A3B1DBQ7_9ZZZZ</name>
<gene>
    <name evidence="2" type="ORF">MNBD_NITROSPIRAE03-2066</name>
</gene>